<reference evidence="1 2" key="1">
    <citation type="submission" date="2018-02" db="EMBL/GenBank/DDBJ databases">
        <title>Genome sequence of the basidiomycete white-rot fungus Phlebia centrifuga.</title>
        <authorList>
            <person name="Granchi Z."/>
            <person name="Peng M."/>
            <person name="de Vries R.P."/>
            <person name="Hilden K."/>
            <person name="Makela M.R."/>
            <person name="Grigoriev I."/>
            <person name="Riley R."/>
        </authorList>
    </citation>
    <scope>NUCLEOTIDE SEQUENCE [LARGE SCALE GENOMIC DNA]</scope>
    <source>
        <strain evidence="1 2">FBCC195</strain>
    </source>
</reference>
<dbReference type="Gene3D" id="1.20.1270.60">
    <property type="entry name" value="Arfaptin homology (AH) domain/BAR domain"/>
    <property type="match status" value="1"/>
</dbReference>
<dbReference type="EMBL" id="MLYV02000382">
    <property type="protein sequence ID" value="PSS03720.1"/>
    <property type="molecule type" value="Genomic_DNA"/>
</dbReference>
<name>A0A2R6Q7J1_9APHY</name>
<dbReference type="InterPro" id="IPR027267">
    <property type="entry name" value="AH/BAR_dom_sf"/>
</dbReference>
<proteinExistence type="predicted"/>
<evidence type="ECO:0000313" key="1">
    <source>
        <dbReference type="EMBL" id="PSS03720.1"/>
    </source>
</evidence>
<comment type="caution">
    <text evidence="1">The sequence shown here is derived from an EMBL/GenBank/DDBJ whole genome shotgun (WGS) entry which is preliminary data.</text>
</comment>
<dbReference type="AlphaFoldDB" id="A0A2R6Q7J1"/>
<accession>A0A2R6Q7J1</accession>
<keyword evidence="2" id="KW-1185">Reference proteome</keyword>
<evidence type="ECO:0000313" key="2">
    <source>
        <dbReference type="Proteomes" id="UP000186601"/>
    </source>
</evidence>
<dbReference type="Proteomes" id="UP000186601">
    <property type="component" value="Unassembled WGS sequence"/>
</dbReference>
<dbReference type="OrthoDB" id="10254720at2759"/>
<gene>
    <name evidence="1" type="ORF">PHLCEN_2v3945</name>
</gene>
<sequence length="65" mass="7527">MAEFETYHNQKIEDFQSLTTDYLDGEIALYEQAANDPPDIPIAYVRHTRRLATPAVDLRTRTRTS</sequence>
<organism evidence="1 2">
    <name type="scientific">Hermanssonia centrifuga</name>
    <dbReference type="NCBI Taxonomy" id="98765"/>
    <lineage>
        <taxon>Eukaryota</taxon>
        <taxon>Fungi</taxon>
        <taxon>Dikarya</taxon>
        <taxon>Basidiomycota</taxon>
        <taxon>Agaricomycotina</taxon>
        <taxon>Agaricomycetes</taxon>
        <taxon>Polyporales</taxon>
        <taxon>Meruliaceae</taxon>
        <taxon>Hermanssonia</taxon>
    </lineage>
</organism>
<protein>
    <submittedName>
        <fullName evidence="1">Uncharacterized protein</fullName>
    </submittedName>
</protein>